<keyword evidence="2 7" id="KW-0408">Iron</keyword>
<name>A0A1M6Y989_9BACT</name>
<dbReference type="SUPFAM" id="SSF53800">
    <property type="entry name" value="Chelatase"/>
    <property type="match status" value="1"/>
</dbReference>
<keyword evidence="4 7" id="KW-0456">Lyase</keyword>
<sequence length="326" mass="37254">MFDAILFVQLGSPEDATPKSVEKYLVEFLGDWHTLGNPPFFWNWLLKRIIAPKRSVKSACKYQEMVQKAGFGEMPLVYYTRRFAEGIASAVESRIAVRYAFEFGTKPSISDALQEFADFGKKKIRVVPLFPQRSLVTTVAVRDIAAACFQKFPQLSMDFVDGFALNPVWLEETFQNVLRHWNGISPIVFSFHGTPVAWAKKGDPYSRDCEAEFDWFRKKIREVSPNAEVLLSYQSRFGHGKWLGPFTTDVVAQIAQKQKEVLLVCPSFTAENLETLHEIDVELRNLFLAAGGQRFTRVPCLNDDANWVKRFAEEMMRENLGSPCEK</sequence>
<evidence type="ECO:0000256" key="7">
    <source>
        <dbReference type="HAMAP-Rule" id="MF_00323"/>
    </source>
</evidence>
<dbReference type="GO" id="GO:0006783">
    <property type="term" value="P:heme biosynthetic process"/>
    <property type="evidence" value="ECO:0007669"/>
    <property type="project" value="UniProtKB-UniRule"/>
</dbReference>
<comment type="catalytic activity">
    <reaction evidence="6">
        <text>Fe-coproporphyrin III + 2 H(+) = coproporphyrin III + Fe(2+)</text>
        <dbReference type="Rhea" id="RHEA:49572"/>
        <dbReference type="ChEBI" id="CHEBI:15378"/>
        <dbReference type="ChEBI" id="CHEBI:29033"/>
        <dbReference type="ChEBI" id="CHEBI:68438"/>
        <dbReference type="ChEBI" id="CHEBI:131725"/>
        <dbReference type="EC" id="4.99.1.9"/>
    </reaction>
    <physiologicalReaction direction="right-to-left" evidence="6">
        <dbReference type="Rhea" id="RHEA:49574"/>
    </physiologicalReaction>
</comment>
<comment type="catalytic activity">
    <reaction evidence="7">
        <text>heme b + 2 H(+) = protoporphyrin IX + Fe(2+)</text>
        <dbReference type="Rhea" id="RHEA:22584"/>
        <dbReference type="ChEBI" id="CHEBI:15378"/>
        <dbReference type="ChEBI" id="CHEBI:29033"/>
        <dbReference type="ChEBI" id="CHEBI:57306"/>
        <dbReference type="ChEBI" id="CHEBI:60344"/>
        <dbReference type="EC" id="4.98.1.1"/>
    </reaction>
</comment>
<feature type="binding site" evidence="7">
    <location>
        <position position="192"/>
    </location>
    <ligand>
        <name>Fe(2+)</name>
        <dbReference type="ChEBI" id="CHEBI:29033"/>
    </ligand>
</feature>
<evidence type="ECO:0000256" key="5">
    <source>
        <dbReference type="ARBA" id="ARBA00023244"/>
    </source>
</evidence>
<dbReference type="GO" id="GO:0004325">
    <property type="term" value="F:ferrochelatase activity"/>
    <property type="evidence" value="ECO:0007669"/>
    <property type="project" value="UniProtKB-UniRule"/>
</dbReference>
<dbReference type="AlphaFoldDB" id="A0A1M6Y989"/>
<comment type="similarity">
    <text evidence="1 7 8">Belongs to the ferrochelatase family.</text>
</comment>
<dbReference type="NCBIfam" id="TIGR00109">
    <property type="entry name" value="hemH"/>
    <property type="match status" value="1"/>
</dbReference>
<dbReference type="RefSeq" id="WP_073306013.1">
    <property type="nucleotide sequence ID" value="NZ_FRAW01000039.1"/>
</dbReference>
<dbReference type="PANTHER" id="PTHR11108:SF1">
    <property type="entry name" value="FERROCHELATASE, MITOCHONDRIAL"/>
    <property type="match status" value="1"/>
</dbReference>
<comment type="pathway">
    <text evidence="7">Porphyrin-containing compound metabolism; protoheme biosynthesis; protoheme from protoporphyrin-IX: step 1/1.</text>
</comment>
<dbReference type="GO" id="GO:0046872">
    <property type="term" value="F:metal ion binding"/>
    <property type="evidence" value="ECO:0007669"/>
    <property type="project" value="UniProtKB-KW"/>
</dbReference>
<dbReference type="GO" id="GO:0005737">
    <property type="term" value="C:cytoplasm"/>
    <property type="evidence" value="ECO:0007669"/>
    <property type="project" value="UniProtKB-SubCell"/>
</dbReference>
<gene>
    <name evidence="7" type="primary">hemH</name>
    <name evidence="9" type="ORF">SAMN05720469_13913</name>
</gene>
<dbReference type="CDD" id="cd00419">
    <property type="entry name" value="Ferrochelatase_C"/>
    <property type="match status" value="1"/>
</dbReference>
<protein>
    <recommendedName>
        <fullName evidence="7">Ferrochelatase</fullName>
        <ecNumber evidence="7">4.98.1.1</ecNumber>
    </recommendedName>
    <alternativeName>
        <fullName evidence="7">Heme synthase</fullName>
    </alternativeName>
    <alternativeName>
        <fullName evidence="7">Protoheme ferro-lyase</fullName>
    </alternativeName>
</protein>
<feature type="binding site" evidence="7">
    <location>
        <position position="274"/>
    </location>
    <ligand>
        <name>Fe(2+)</name>
        <dbReference type="ChEBI" id="CHEBI:29033"/>
    </ligand>
</feature>
<dbReference type="Proteomes" id="UP000184275">
    <property type="component" value="Unassembled WGS sequence"/>
</dbReference>
<dbReference type="InterPro" id="IPR001015">
    <property type="entry name" value="Ferrochelatase"/>
</dbReference>
<proteinExistence type="inferred from homology"/>
<comment type="function">
    <text evidence="7">Catalyzes the ferrous insertion into protoporphyrin IX.</text>
</comment>
<evidence type="ECO:0000256" key="3">
    <source>
        <dbReference type="ARBA" id="ARBA00023133"/>
    </source>
</evidence>
<keyword evidence="7" id="KW-0963">Cytoplasm</keyword>
<dbReference type="EC" id="4.98.1.1" evidence="7"/>
<accession>A0A1M6Y989</accession>
<dbReference type="Gene3D" id="3.40.50.1400">
    <property type="match status" value="2"/>
</dbReference>
<evidence type="ECO:0000256" key="1">
    <source>
        <dbReference type="ARBA" id="ARBA00007718"/>
    </source>
</evidence>
<keyword evidence="5 7" id="KW-0627">Porphyrin biosynthesis</keyword>
<evidence type="ECO:0000313" key="9">
    <source>
        <dbReference type="EMBL" id="SHL14758.1"/>
    </source>
</evidence>
<dbReference type="HAMAP" id="MF_00323">
    <property type="entry name" value="Ferrochelatase"/>
    <property type="match status" value="1"/>
</dbReference>
<dbReference type="PANTHER" id="PTHR11108">
    <property type="entry name" value="FERROCHELATASE"/>
    <property type="match status" value="1"/>
</dbReference>
<comment type="subcellular location">
    <subcellularLocation>
        <location evidence="7">Cytoplasm</location>
    </subcellularLocation>
</comment>
<dbReference type="Pfam" id="PF00762">
    <property type="entry name" value="Ferrochelatase"/>
    <property type="match status" value="1"/>
</dbReference>
<keyword evidence="10" id="KW-1185">Reference proteome</keyword>
<evidence type="ECO:0000313" key="10">
    <source>
        <dbReference type="Proteomes" id="UP000184275"/>
    </source>
</evidence>
<reference evidence="10" key="1">
    <citation type="submission" date="2016-11" db="EMBL/GenBank/DDBJ databases">
        <authorList>
            <person name="Varghese N."/>
            <person name="Submissions S."/>
        </authorList>
    </citation>
    <scope>NUCLEOTIDE SEQUENCE [LARGE SCALE GENOMIC DNA]</scope>
    <source>
        <strain evidence="10">UWOS</strain>
    </source>
</reference>
<evidence type="ECO:0000256" key="4">
    <source>
        <dbReference type="ARBA" id="ARBA00023239"/>
    </source>
</evidence>
<dbReference type="UniPathway" id="UPA00252">
    <property type="reaction ID" value="UER00325"/>
</dbReference>
<keyword evidence="7" id="KW-0479">Metal-binding</keyword>
<dbReference type="EMBL" id="FRAW01000039">
    <property type="protein sequence ID" value="SHL14758.1"/>
    <property type="molecule type" value="Genomic_DNA"/>
</dbReference>
<evidence type="ECO:0000256" key="2">
    <source>
        <dbReference type="ARBA" id="ARBA00023004"/>
    </source>
</evidence>
<dbReference type="CDD" id="cd03411">
    <property type="entry name" value="Ferrochelatase_N"/>
    <property type="match status" value="1"/>
</dbReference>
<evidence type="ECO:0000256" key="8">
    <source>
        <dbReference type="RuleBase" id="RU004185"/>
    </source>
</evidence>
<dbReference type="InterPro" id="IPR033659">
    <property type="entry name" value="Ferrochelatase_N"/>
</dbReference>
<organism evidence="9 10">
    <name type="scientific">Fibrobacter intestinalis</name>
    <dbReference type="NCBI Taxonomy" id="28122"/>
    <lineage>
        <taxon>Bacteria</taxon>
        <taxon>Pseudomonadati</taxon>
        <taxon>Fibrobacterota</taxon>
        <taxon>Fibrobacteria</taxon>
        <taxon>Fibrobacterales</taxon>
        <taxon>Fibrobacteraceae</taxon>
        <taxon>Fibrobacter</taxon>
    </lineage>
</organism>
<keyword evidence="3 7" id="KW-0350">Heme biosynthesis</keyword>
<dbReference type="InterPro" id="IPR033644">
    <property type="entry name" value="Ferrochelatase_C"/>
</dbReference>
<evidence type="ECO:0000256" key="6">
    <source>
        <dbReference type="ARBA" id="ARBA00024536"/>
    </source>
</evidence>